<keyword evidence="4" id="KW-0175">Coiled coil</keyword>
<gene>
    <name evidence="6" type="ORF">QP858_04695</name>
</gene>
<protein>
    <submittedName>
        <fullName evidence="6">Restriction endonuclease subunit S</fullName>
        <ecNumber evidence="6">3.1.21.-</ecNumber>
    </submittedName>
</protein>
<dbReference type="GO" id="GO:0004519">
    <property type="term" value="F:endonuclease activity"/>
    <property type="evidence" value="ECO:0007669"/>
    <property type="project" value="UniProtKB-KW"/>
</dbReference>
<organism evidence="6 7">
    <name type="scientific">Trueperella bernardiae</name>
    <dbReference type="NCBI Taxonomy" id="59561"/>
    <lineage>
        <taxon>Bacteria</taxon>
        <taxon>Bacillati</taxon>
        <taxon>Actinomycetota</taxon>
        <taxon>Actinomycetes</taxon>
        <taxon>Actinomycetales</taxon>
        <taxon>Actinomycetaceae</taxon>
        <taxon>Trueperella</taxon>
    </lineage>
</organism>
<dbReference type="RefSeq" id="WP_285321390.1">
    <property type="nucleotide sequence ID" value="NZ_JASPDQ010000008.1"/>
</dbReference>
<evidence type="ECO:0000313" key="6">
    <source>
        <dbReference type="EMBL" id="MDK8601762.1"/>
    </source>
</evidence>
<feature type="coiled-coil region" evidence="4">
    <location>
        <begin position="367"/>
        <end position="394"/>
    </location>
</feature>
<dbReference type="CDD" id="cd17274">
    <property type="entry name" value="RMtype1_S_Eco540ANI-TRD1-CR1_like"/>
    <property type="match status" value="1"/>
</dbReference>
<dbReference type="InterPro" id="IPR000055">
    <property type="entry name" value="Restrct_endonuc_typeI_TRD"/>
</dbReference>
<dbReference type="PANTHER" id="PTHR30408">
    <property type="entry name" value="TYPE-1 RESTRICTION ENZYME ECOKI SPECIFICITY PROTEIN"/>
    <property type="match status" value="1"/>
</dbReference>
<evidence type="ECO:0000256" key="4">
    <source>
        <dbReference type="SAM" id="Coils"/>
    </source>
</evidence>
<evidence type="ECO:0000256" key="3">
    <source>
        <dbReference type="ARBA" id="ARBA00023125"/>
    </source>
</evidence>
<dbReference type="SUPFAM" id="SSF116734">
    <property type="entry name" value="DNA methylase specificity domain"/>
    <property type="match status" value="2"/>
</dbReference>
<dbReference type="GO" id="GO:0009307">
    <property type="term" value="P:DNA restriction-modification system"/>
    <property type="evidence" value="ECO:0007669"/>
    <property type="project" value="UniProtKB-KW"/>
</dbReference>
<dbReference type="Proteomes" id="UP001225576">
    <property type="component" value="Unassembled WGS sequence"/>
</dbReference>
<dbReference type="Gene3D" id="3.90.220.20">
    <property type="entry name" value="DNA methylase specificity domains"/>
    <property type="match status" value="2"/>
</dbReference>
<comment type="similarity">
    <text evidence="1">Belongs to the type-I restriction system S methylase family.</text>
</comment>
<dbReference type="PANTHER" id="PTHR30408:SF12">
    <property type="entry name" value="TYPE I RESTRICTION ENZYME MJAVIII SPECIFICITY SUBUNIT"/>
    <property type="match status" value="1"/>
</dbReference>
<feature type="domain" description="Type I restriction modification DNA specificity" evidence="5">
    <location>
        <begin position="17"/>
        <end position="196"/>
    </location>
</feature>
<keyword evidence="6" id="KW-0540">Nuclease</keyword>
<dbReference type="AlphaFoldDB" id="A0AAW6ZLL2"/>
<name>A0AAW6ZLL2_9ACTO</name>
<evidence type="ECO:0000259" key="5">
    <source>
        <dbReference type="Pfam" id="PF01420"/>
    </source>
</evidence>
<dbReference type="Pfam" id="PF01420">
    <property type="entry name" value="Methylase_S"/>
    <property type="match status" value="2"/>
</dbReference>
<dbReference type="GO" id="GO:0003677">
    <property type="term" value="F:DNA binding"/>
    <property type="evidence" value="ECO:0007669"/>
    <property type="project" value="UniProtKB-KW"/>
</dbReference>
<proteinExistence type="inferred from homology"/>
<accession>A0AAW6ZLL2</accession>
<keyword evidence="2" id="KW-0680">Restriction system</keyword>
<keyword evidence="6" id="KW-0255">Endonuclease</keyword>
<keyword evidence="6" id="KW-0378">Hydrolase</keyword>
<dbReference type="GO" id="GO:0016787">
    <property type="term" value="F:hydrolase activity"/>
    <property type="evidence" value="ECO:0007669"/>
    <property type="project" value="UniProtKB-KW"/>
</dbReference>
<dbReference type="InterPro" id="IPR044946">
    <property type="entry name" value="Restrct_endonuc_typeI_TRD_sf"/>
</dbReference>
<keyword evidence="3" id="KW-0238">DNA-binding</keyword>
<comment type="caution">
    <text evidence="6">The sequence shown here is derived from an EMBL/GenBank/DDBJ whole genome shotgun (WGS) entry which is preliminary data.</text>
</comment>
<feature type="domain" description="Type I restriction modification DNA specificity" evidence="5">
    <location>
        <begin position="224"/>
        <end position="385"/>
    </location>
</feature>
<reference evidence="6" key="1">
    <citation type="submission" date="2023-05" db="EMBL/GenBank/DDBJ databases">
        <title>Genomic Catalog of Human Bladder Bacteria.</title>
        <authorList>
            <person name="Du J."/>
        </authorList>
    </citation>
    <scope>NUCLEOTIDE SEQUENCE</scope>
    <source>
        <strain evidence="6">UMB1304A</strain>
    </source>
</reference>
<dbReference type="Gene3D" id="1.10.287.1120">
    <property type="entry name" value="Bipartite methylase S protein"/>
    <property type="match status" value="1"/>
</dbReference>
<evidence type="ECO:0000256" key="1">
    <source>
        <dbReference type="ARBA" id="ARBA00010923"/>
    </source>
</evidence>
<dbReference type="EC" id="3.1.21.-" evidence="6"/>
<sequence>MPEERSVPQIRFKGFTEPWEQCELGHLGHAQSGFGFPEVEQGGTRGLPFFKVSDMNIEGNETELRGCKNYVTPGQIVKNRWQPIMDVPAIFFAKVGAAVMLERKRLVTEPFLLDNNTMAFSLAGRVHVRFAQALFSGIKLTSLIQIGALPSFNAADLEGLTVRVPTDINEQRSIGELLHAVDRLIALHQRKLDKLTNVKKSLLEKMFPKPGSEVPEIRFAGFTDPWEQRKLSDVYGYEQPQPFIVSSTEYDSQGEIPVLTAGKSFILGYTREKSGVRDASVFNPVVIFDDFTTSAHFVDFPFKVKSSAMKILSLKNQGDNPYLAVHALQAVRYKPETHERHWISIFSEFRVRLPRASVEQDAIGVILRNLDRLISLHQRKLAMLENVKKSLLDKMFV</sequence>
<evidence type="ECO:0000256" key="2">
    <source>
        <dbReference type="ARBA" id="ARBA00022747"/>
    </source>
</evidence>
<dbReference type="InterPro" id="IPR052021">
    <property type="entry name" value="Type-I_RS_S_subunit"/>
</dbReference>
<dbReference type="EMBL" id="JASPDQ010000008">
    <property type="protein sequence ID" value="MDK8601762.1"/>
    <property type="molecule type" value="Genomic_DNA"/>
</dbReference>
<evidence type="ECO:0000313" key="7">
    <source>
        <dbReference type="Proteomes" id="UP001225576"/>
    </source>
</evidence>